<accession>A0A1G2LPI6</accession>
<evidence type="ECO:0000313" key="9">
    <source>
        <dbReference type="EMBL" id="OHA13517.1"/>
    </source>
</evidence>
<dbReference type="EMBL" id="MHQY01000025">
    <property type="protein sequence ID" value="OHA13517.1"/>
    <property type="molecule type" value="Genomic_DNA"/>
</dbReference>
<dbReference type="Pfam" id="PF02272">
    <property type="entry name" value="DHHA1"/>
    <property type="match status" value="1"/>
</dbReference>
<keyword evidence="4" id="KW-0378">Hydrolase</keyword>
<dbReference type="Proteomes" id="UP000177171">
    <property type="component" value="Unassembled WGS sequence"/>
</dbReference>
<evidence type="ECO:0000256" key="4">
    <source>
        <dbReference type="ARBA" id="ARBA00022801"/>
    </source>
</evidence>
<dbReference type="GO" id="GO:0003676">
    <property type="term" value="F:nucleic acid binding"/>
    <property type="evidence" value="ECO:0007669"/>
    <property type="project" value="InterPro"/>
</dbReference>
<dbReference type="SUPFAM" id="SSF64182">
    <property type="entry name" value="DHH phosphoesterases"/>
    <property type="match status" value="1"/>
</dbReference>
<evidence type="ECO:0000256" key="5">
    <source>
        <dbReference type="ARBA" id="ARBA00022839"/>
    </source>
</evidence>
<proteinExistence type="inferred from homology"/>
<evidence type="ECO:0000259" key="8">
    <source>
        <dbReference type="Pfam" id="PF17768"/>
    </source>
</evidence>
<dbReference type="Pfam" id="PF01368">
    <property type="entry name" value="DHH"/>
    <property type="match status" value="1"/>
</dbReference>
<evidence type="ECO:0000259" key="6">
    <source>
        <dbReference type="Pfam" id="PF01368"/>
    </source>
</evidence>
<dbReference type="NCBIfam" id="TIGR00644">
    <property type="entry name" value="recJ"/>
    <property type="match status" value="1"/>
</dbReference>
<dbReference type="InterPro" id="IPR001667">
    <property type="entry name" value="DDH_dom"/>
</dbReference>
<dbReference type="PANTHER" id="PTHR30255">
    <property type="entry name" value="SINGLE-STRANDED-DNA-SPECIFIC EXONUCLEASE RECJ"/>
    <property type="match status" value="1"/>
</dbReference>
<evidence type="ECO:0000313" key="10">
    <source>
        <dbReference type="Proteomes" id="UP000177171"/>
    </source>
</evidence>
<comment type="caution">
    <text evidence="9">The sequence shown here is derived from an EMBL/GenBank/DDBJ whole genome shotgun (WGS) entry which is preliminary data.</text>
</comment>
<feature type="domain" description="DHHA1" evidence="7">
    <location>
        <begin position="374"/>
        <end position="459"/>
    </location>
</feature>
<dbReference type="PANTHER" id="PTHR30255:SF2">
    <property type="entry name" value="SINGLE-STRANDED-DNA-SPECIFIC EXONUCLEASE RECJ"/>
    <property type="match status" value="1"/>
</dbReference>
<name>A0A1G2LPI6_9BACT</name>
<dbReference type="InterPro" id="IPR041122">
    <property type="entry name" value="RecJ_OB"/>
</dbReference>
<dbReference type="Pfam" id="PF17768">
    <property type="entry name" value="RecJ_OB"/>
    <property type="match status" value="1"/>
</dbReference>
<organism evidence="9 10">
    <name type="scientific">Candidatus Sungbacteria bacterium RIFCSPLOWO2_12_FULL_41_11</name>
    <dbReference type="NCBI Taxonomy" id="1802286"/>
    <lineage>
        <taxon>Bacteria</taxon>
        <taxon>Candidatus Sungiibacteriota</taxon>
    </lineage>
</organism>
<evidence type="ECO:0000259" key="7">
    <source>
        <dbReference type="Pfam" id="PF02272"/>
    </source>
</evidence>
<dbReference type="InterPro" id="IPR038763">
    <property type="entry name" value="DHH_sf"/>
</dbReference>
<dbReference type="GO" id="GO:0006281">
    <property type="term" value="P:DNA repair"/>
    <property type="evidence" value="ECO:0007669"/>
    <property type="project" value="InterPro"/>
</dbReference>
<feature type="domain" description="RecJ OB" evidence="8">
    <location>
        <begin position="474"/>
        <end position="575"/>
    </location>
</feature>
<sequence>MNLSVNAPPSPDGLRRASKNWIVRPQASEEFLALPTNNLQLTTYNRLLRQLLWNRGLKTKEEIEKFLNPDYEKHVHDPFLFKGMEKAVLRVIKAIDSKEKIIIFADYDADGIDGAVVLAEFLKKVEANFEVFIPDRFVEQYGLSMARVEEFKGLGAKLVITIDCGITDFNEIEKANEYGIDTIIFDHHIVPPKWPNAYAIIDHKQEDDTYPEKVLCGTGLAFKLVQGVLARKNYGIIPGWEKWLLDSVAIATVADMVPLTGENRVLVKYGIDVLKKMRRAGIRSILQSRNIQPQEITSGTIGFVLSPRINAASRMDHANTAFELLLTENQIEAEWLTKRLEEKNTERRGLVDEILKKLDEKLAGVESPKLIFEGSREWPAGVLGIAANRLLEKYHCPVFLYSRQQNVVKGSCRASEGVNVVELMRGAEDCFSDFGGHAFSGGFSLLPEKLEDLEKRLRKSLDSFIYKEISREADAEISLDDVTPEIYAMLQELEPFGQGNPKPVFLLHDILIKELRHVGSDKTHVKMKLSDKGIGAIYFRGSHNGFKAGDTVDILAELQENRWNGFTNIELNIVDAVKI</sequence>
<reference evidence="9 10" key="1">
    <citation type="journal article" date="2016" name="Nat. Commun.">
        <title>Thousands of microbial genomes shed light on interconnected biogeochemical processes in an aquifer system.</title>
        <authorList>
            <person name="Anantharaman K."/>
            <person name="Brown C.T."/>
            <person name="Hug L.A."/>
            <person name="Sharon I."/>
            <person name="Castelle C.J."/>
            <person name="Probst A.J."/>
            <person name="Thomas B.C."/>
            <person name="Singh A."/>
            <person name="Wilkins M.J."/>
            <person name="Karaoz U."/>
            <person name="Brodie E.L."/>
            <person name="Williams K.H."/>
            <person name="Hubbard S.S."/>
            <person name="Banfield J.F."/>
        </authorList>
    </citation>
    <scope>NUCLEOTIDE SEQUENCE [LARGE SCALE GENOMIC DNA]</scope>
</reference>
<dbReference type="InterPro" id="IPR003156">
    <property type="entry name" value="DHHA1_dom"/>
</dbReference>
<dbReference type="Gene3D" id="2.40.50.460">
    <property type="match status" value="1"/>
</dbReference>
<gene>
    <name evidence="9" type="ORF">A3G49_00295</name>
</gene>
<evidence type="ECO:0000256" key="1">
    <source>
        <dbReference type="ARBA" id="ARBA00005915"/>
    </source>
</evidence>
<protein>
    <recommendedName>
        <fullName evidence="2">Single-stranded-DNA-specific exonuclease RecJ</fullName>
    </recommendedName>
</protein>
<dbReference type="AlphaFoldDB" id="A0A1G2LPI6"/>
<dbReference type="InterPro" id="IPR004610">
    <property type="entry name" value="RecJ"/>
</dbReference>
<comment type="similarity">
    <text evidence="1">Belongs to the RecJ family.</text>
</comment>
<dbReference type="Gene3D" id="3.90.1640.30">
    <property type="match status" value="1"/>
</dbReference>
<evidence type="ECO:0000256" key="2">
    <source>
        <dbReference type="ARBA" id="ARBA00019841"/>
    </source>
</evidence>
<feature type="domain" description="DDH" evidence="6">
    <location>
        <begin position="100"/>
        <end position="252"/>
    </location>
</feature>
<dbReference type="GO" id="GO:0006310">
    <property type="term" value="P:DNA recombination"/>
    <property type="evidence" value="ECO:0007669"/>
    <property type="project" value="InterPro"/>
</dbReference>
<keyword evidence="5 9" id="KW-0269">Exonuclease</keyword>
<dbReference type="GO" id="GO:0008409">
    <property type="term" value="F:5'-3' exonuclease activity"/>
    <property type="evidence" value="ECO:0007669"/>
    <property type="project" value="InterPro"/>
</dbReference>
<keyword evidence="3" id="KW-0540">Nuclease</keyword>
<dbReference type="InterPro" id="IPR051673">
    <property type="entry name" value="SSDNA_exonuclease_RecJ"/>
</dbReference>
<evidence type="ECO:0000256" key="3">
    <source>
        <dbReference type="ARBA" id="ARBA00022722"/>
    </source>
</evidence>